<dbReference type="AlphaFoldDB" id="A0A2G4EZA6"/>
<organism evidence="1 2">
    <name type="scientific">Tychonema bourrellyi FEM_GT703</name>
    <dbReference type="NCBI Taxonomy" id="2040638"/>
    <lineage>
        <taxon>Bacteria</taxon>
        <taxon>Bacillati</taxon>
        <taxon>Cyanobacteriota</taxon>
        <taxon>Cyanophyceae</taxon>
        <taxon>Oscillatoriophycideae</taxon>
        <taxon>Oscillatoriales</taxon>
        <taxon>Microcoleaceae</taxon>
        <taxon>Tychonema</taxon>
    </lineage>
</organism>
<dbReference type="EMBL" id="NXIB02000076">
    <property type="protein sequence ID" value="PHX54845.1"/>
    <property type="molecule type" value="Genomic_DNA"/>
</dbReference>
<dbReference type="RefSeq" id="WP_096831275.1">
    <property type="nucleotide sequence ID" value="NZ_NXIB02000076.1"/>
</dbReference>
<reference evidence="1" key="1">
    <citation type="submission" date="2017-10" db="EMBL/GenBank/DDBJ databases">
        <title>Draft genome sequence of the planktic cyanobacteria Tychonema bourrellyi isolated from alpine lentic freshwater.</title>
        <authorList>
            <person name="Tett A."/>
            <person name="Armanini F."/>
            <person name="Asnicar F."/>
            <person name="Boscaini A."/>
            <person name="Pasolli E."/>
            <person name="Zolfo M."/>
            <person name="Donati C."/>
            <person name="Salmaso N."/>
            <person name="Segata N."/>
        </authorList>
    </citation>
    <scope>NUCLEOTIDE SEQUENCE</scope>
    <source>
        <strain evidence="1">FEM_GT703</strain>
    </source>
</reference>
<dbReference type="GO" id="GO:0008233">
    <property type="term" value="F:peptidase activity"/>
    <property type="evidence" value="ECO:0007669"/>
    <property type="project" value="UniProtKB-KW"/>
</dbReference>
<gene>
    <name evidence="1" type="ORF">CP500_014045</name>
</gene>
<proteinExistence type="predicted"/>
<evidence type="ECO:0000313" key="1">
    <source>
        <dbReference type="EMBL" id="PHX54845.1"/>
    </source>
</evidence>
<evidence type="ECO:0000313" key="2">
    <source>
        <dbReference type="Proteomes" id="UP000226442"/>
    </source>
</evidence>
<comment type="caution">
    <text evidence="1">The sequence shown here is derived from an EMBL/GenBank/DDBJ whole genome shotgun (WGS) entry which is preliminary data.</text>
</comment>
<accession>A0A2G4EZA6</accession>
<dbReference type="Gene3D" id="2.40.70.10">
    <property type="entry name" value="Acid Proteases"/>
    <property type="match status" value="1"/>
</dbReference>
<dbReference type="Proteomes" id="UP000226442">
    <property type="component" value="Unassembled WGS sequence"/>
</dbReference>
<dbReference type="InterPro" id="IPR021109">
    <property type="entry name" value="Peptidase_aspartic_dom_sf"/>
</dbReference>
<sequence length="147" mass="15970">METTTETPMGKVIATLVITNRLDEGKAEDGLIPIEQVRSVTLENVLVDTGATTLCLPKDVIARLGLKILKQVVVETATGISEARIFRDASIFLCGREGTFECLELPEGKTPLLGVIPMEALGIEVDLKHQRLKVLPDGPTETYLTIL</sequence>
<dbReference type="SUPFAM" id="SSF50630">
    <property type="entry name" value="Acid proteases"/>
    <property type="match status" value="1"/>
</dbReference>
<dbReference type="OrthoDB" id="455787at2"/>
<keyword evidence="1" id="KW-0378">Hydrolase</keyword>
<protein>
    <submittedName>
        <fullName evidence="1">Aspartyl protease</fullName>
    </submittedName>
</protein>
<name>A0A2G4EZA6_9CYAN</name>
<keyword evidence="1" id="KW-0645">Protease</keyword>
<dbReference type="Pfam" id="PF13975">
    <property type="entry name" value="gag-asp_proteas"/>
    <property type="match status" value="1"/>
</dbReference>
<keyword evidence="2" id="KW-1185">Reference proteome</keyword>
<dbReference type="GO" id="GO:0006508">
    <property type="term" value="P:proteolysis"/>
    <property type="evidence" value="ECO:0007669"/>
    <property type="project" value="UniProtKB-KW"/>
</dbReference>